<organism evidence="1 2">
    <name type="scientific">Eretmocerus hayati</name>
    <dbReference type="NCBI Taxonomy" id="131215"/>
    <lineage>
        <taxon>Eukaryota</taxon>
        <taxon>Metazoa</taxon>
        <taxon>Ecdysozoa</taxon>
        <taxon>Arthropoda</taxon>
        <taxon>Hexapoda</taxon>
        <taxon>Insecta</taxon>
        <taxon>Pterygota</taxon>
        <taxon>Neoptera</taxon>
        <taxon>Endopterygota</taxon>
        <taxon>Hymenoptera</taxon>
        <taxon>Apocrita</taxon>
        <taxon>Proctotrupomorpha</taxon>
        <taxon>Chalcidoidea</taxon>
        <taxon>Aphelinidae</taxon>
        <taxon>Aphelininae</taxon>
        <taxon>Eretmocerus</taxon>
    </lineage>
</organism>
<evidence type="ECO:0000313" key="1">
    <source>
        <dbReference type="EMBL" id="KAJ8676537.1"/>
    </source>
</evidence>
<reference evidence="1" key="1">
    <citation type="submission" date="2023-04" db="EMBL/GenBank/DDBJ databases">
        <title>A chromosome-level genome assembly of the parasitoid wasp Eretmocerus hayati.</title>
        <authorList>
            <person name="Zhong Y."/>
            <person name="Liu S."/>
            <person name="Liu Y."/>
        </authorList>
    </citation>
    <scope>NUCLEOTIDE SEQUENCE</scope>
    <source>
        <strain evidence="1">ZJU_SS_LIU_2023</strain>
    </source>
</reference>
<dbReference type="EMBL" id="CM056742">
    <property type="protein sequence ID" value="KAJ8676537.1"/>
    <property type="molecule type" value="Genomic_DNA"/>
</dbReference>
<comment type="caution">
    <text evidence="1">The sequence shown here is derived from an EMBL/GenBank/DDBJ whole genome shotgun (WGS) entry which is preliminary data.</text>
</comment>
<dbReference type="Proteomes" id="UP001239111">
    <property type="component" value="Chromosome 2"/>
</dbReference>
<name>A0ACC2NZI7_9HYME</name>
<evidence type="ECO:0000313" key="2">
    <source>
        <dbReference type="Proteomes" id="UP001239111"/>
    </source>
</evidence>
<protein>
    <submittedName>
        <fullName evidence="1">Uncharacterized protein</fullName>
    </submittedName>
</protein>
<proteinExistence type="predicted"/>
<sequence length="526" mass="60221">MKGISVLFLFVTFGTSWCTSYRILAIFPHSLRSHKNVLEPMVKALVQRGHKVDIISSYFTNQFSNFTNIIDLPRPDTPPSMDYKTISAPNREVGWLDVINRKMCDLLGHPRIAKLIQKPPNNPPYDLILVHLLTGYQCLAAIGYYWDIPVAGIVTTALYPQMHHFIGNPLNLAISRGHLQSHESDMNFWSRLYNVIMTNYEIYKYYKYAHAQDYYIKKYLGADMPGYAELEKNIAIIFSNSHFSYHGVKPKVPALIEIGGINIVNDTSEISPALSKAMDESSHGFIYFSFGSLVTIESLPTKMLENFYTALRRAAPMTVIMKAPNPNLMPKNMPDNVITFPWLPQQKVLEHPNIKLFVTHGGALGLQEAIYNKVPMICVPFFAEQFVNCDILSNKNVSLKIDVNTAQESDYIKTFEQLLSNSKYRNSMMKLSALYKDRILQPDEAVTYWTEYIIRHGKNALKSPGVDLEWWQRELLDVYAFLLVCAITIICTIVFITKPIMRRSSQFTHHIMQILTTSHDNGKKFH</sequence>
<keyword evidence="2" id="KW-1185">Reference proteome</keyword>
<accession>A0ACC2NZI7</accession>
<gene>
    <name evidence="1" type="ORF">QAD02_012324</name>
</gene>